<dbReference type="EMBL" id="MGDI01000001">
    <property type="protein sequence ID" value="OGL55422.1"/>
    <property type="molecule type" value="Genomic_DNA"/>
</dbReference>
<accession>A0A1F7SNR4</accession>
<organism evidence="2 3">
    <name type="scientific">Candidatus Schekmanbacteria bacterium RIFCSPLOWO2_12_FULL_38_15</name>
    <dbReference type="NCBI Taxonomy" id="1817883"/>
    <lineage>
        <taxon>Bacteria</taxon>
        <taxon>Candidatus Schekmaniibacteriota</taxon>
    </lineage>
</organism>
<dbReference type="CDD" id="cd03801">
    <property type="entry name" value="GT4_PimA-like"/>
    <property type="match status" value="1"/>
</dbReference>
<reference evidence="2 3" key="1">
    <citation type="journal article" date="2016" name="Nat. Commun.">
        <title>Thousands of microbial genomes shed light on interconnected biogeochemical processes in an aquifer system.</title>
        <authorList>
            <person name="Anantharaman K."/>
            <person name="Brown C.T."/>
            <person name="Hug L.A."/>
            <person name="Sharon I."/>
            <person name="Castelle C.J."/>
            <person name="Probst A.J."/>
            <person name="Thomas B.C."/>
            <person name="Singh A."/>
            <person name="Wilkins M.J."/>
            <person name="Karaoz U."/>
            <person name="Brodie E.L."/>
            <person name="Williams K.H."/>
            <person name="Hubbard S.S."/>
            <person name="Banfield J.F."/>
        </authorList>
    </citation>
    <scope>NUCLEOTIDE SEQUENCE [LARGE SCALE GENOMIC DNA]</scope>
</reference>
<gene>
    <name evidence="2" type="ORF">A3G31_01250</name>
</gene>
<dbReference type="STRING" id="1817883.A3G31_01250"/>
<dbReference type="Proteomes" id="UP000178082">
    <property type="component" value="Unassembled WGS sequence"/>
</dbReference>
<feature type="domain" description="Glycosyl transferase family 1" evidence="1">
    <location>
        <begin position="225"/>
        <end position="390"/>
    </location>
</feature>
<dbReference type="PANTHER" id="PTHR45947:SF3">
    <property type="entry name" value="SULFOQUINOVOSYL TRANSFERASE SQD2"/>
    <property type="match status" value="1"/>
</dbReference>
<dbReference type="GO" id="GO:0016757">
    <property type="term" value="F:glycosyltransferase activity"/>
    <property type="evidence" value="ECO:0007669"/>
    <property type="project" value="InterPro"/>
</dbReference>
<evidence type="ECO:0000313" key="2">
    <source>
        <dbReference type="EMBL" id="OGL55422.1"/>
    </source>
</evidence>
<evidence type="ECO:0000259" key="1">
    <source>
        <dbReference type="Pfam" id="PF00534"/>
    </source>
</evidence>
<dbReference type="Pfam" id="PF00534">
    <property type="entry name" value="Glycos_transf_1"/>
    <property type="match status" value="1"/>
</dbReference>
<dbReference type="AlphaFoldDB" id="A0A1F7SNR4"/>
<dbReference type="InterPro" id="IPR050194">
    <property type="entry name" value="Glycosyltransferase_grp1"/>
</dbReference>
<dbReference type="PANTHER" id="PTHR45947">
    <property type="entry name" value="SULFOQUINOVOSYL TRANSFERASE SQD2"/>
    <property type="match status" value="1"/>
</dbReference>
<name>A0A1F7SNR4_9BACT</name>
<dbReference type="InterPro" id="IPR001296">
    <property type="entry name" value="Glyco_trans_1"/>
</dbReference>
<sequence>MFRWPPSGGASLDIKEVASRLRKRGFDVKLFAPYFTEYLPRGVIEAKPSFPVETIPFNKFTFNFYHLPKKIKKQVDKFKPDFVYIADGYNLKPWVLSAFSGYNTFFRFYAYEILCITYNLINEKGENCNNSLFLDYRKCIRCKFQNNGVIKAFAKILMNKKTDPFYLLLSQEFIASLSFLSSYPERVRSILKKTNGIIVYNNYLKSLLAGINDNIMVFPSGVDTKTFKPEQKIKNRKKVILMTGRTSYSPKGFSVLRNACKELLRKRDDFLLYFTADPEFEINNLEEKEKNNFIFIDWVPQSRLPLLYNNSDICVVPSTWREPFGITAIEAMACGKPVIASKIGGLEEIIEDGKNGFFIEPGNVRSLMQKLEILLENEDMRIRMGEEGRKKAEREYDWDKIIDNFYMPLFKNI</sequence>
<protein>
    <recommendedName>
        <fullName evidence="1">Glycosyl transferase family 1 domain-containing protein</fullName>
    </recommendedName>
</protein>
<evidence type="ECO:0000313" key="3">
    <source>
        <dbReference type="Proteomes" id="UP000178082"/>
    </source>
</evidence>
<dbReference type="Gene3D" id="3.40.50.2000">
    <property type="entry name" value="Glycogen Phosphorylase B"/>
    <property type="match status" value="3"/>
</dbReference>
<comment type="caution">
    <text evidence="2">The sequence shown here is derived from an EMBL/GenBank/DDBJ whole genome shotgun (WGS) entry which is preliminary data.</text>
</comment>
<dbReference type="SUPFAM" id="SSF53756">
    <property type="entry name" value="UDP-Glycosyltransferase/glycogen phosphorylase"/>
    <property type="match status" value="1"/>
</dbReference>
<proteinExistence type="predicted"/>